<feature type="transmembrane region" description="Helical" evidence="6">
    <location>
        <begin position="348"/>
        <end position="370"/>
    </location>
</feature>
<protein>
    <recommendedName>
        <fullName evidence="7">ABC3 transporter permease C-terminal domain-containing protein</fullName>
    </recommendedName>
</protein>
<dbReference type="STRING" id="52770.BSZ40_06010"/>
<feature type="transmembrane region" description="Helical" evidence="6">
    <location>
        <begin position="251"/>
        <end position="276"/>
    </location>
</feature>
<organism evidence="8 9">
    <name type="scientific">Buchananella hordeovulneris</name>
    <dbReference type="NCBI Taxonomy" id="52770"/>
    <lineage>
        <taxon>Bacteria</taxon>
        <taxon>Bacillati</taxon>
        <taxon>Actinomycetota</taxon>
        <taxon>Actinomycetes</taxon>
        <taxon>Actinomycetales</taxon>
        <taxon>Actinomycetaceae</taxon>
        <taxon>Buchananella</taxon>
    </lineage>
</organism>
<keyword evidence="3 6" id="KW-0812">Transmembrane</keyword>
<sequence>MLGRLLTADLRRRRAVSASLLALVTLAATLVATGVGLILRTAAAIDGLWAAAQPPDAVQMTTGEVDPQAIDEWVATRADVADHQVITTLPVAGASLTINGRSQAESVLEPAFVTPSPRFDFLVDAQGRPVDPAPGEVVLPVYYLDTGAAQVGDKIEVASAAGPVHLTVRDFARDAQMNPSLVTSKRLVVHADDFTRLHGQLGPTEHLVEFRLHPGNSAKALLDDYAAAGLPATGIALDGSVFWLMNGLTTMLVAVVALLAALLLVAAAVVALRYALLAAVEADVRQVATLQAIGAPTRFVSRLYLTKYAALIGAGALLGCLSALPLTRAMDRTVLLYLGQPPFTWSQVWGPVGVVALLSLLVLATCWLALRQLRKLPVVEALRRGTLAKVRVRRSRSRLVRARLSVPTWLGLRSALARGSGLLVAILATALTIMVVPANVASTFAHPDFASYIGVGAGADVRLDVREGDVDFAALTEQLSADPQVTKTAALVSRQYEMLSSDGQWETVVVEGGEHATFPLRYQSGGAPTTPTEIALSANQADAVGAEVGQQVQLRAVQTGPAEPPASTLTVSGIYQDLTNGGRTAKGEPAVAAPPVWQLAYVALAADVDPATWAAQMRAAYPSIKVTEIARYADQTLGATSRQLSVVATVACGAALALAFLITALFTVLSVARSRADIALQRALGMRRRDIAGQFLLRTGVLALVGIGIGQLVSLTLGQRAFAALLGSFGAPGVRFLPTAWVVWGVLPAALLLTTLAAVGLALRPVRTSKLLGEE</sequence>
<feature type="transmembrane region" description="Helical" evidence="6">
    <location>
        <begin position="695"/>
        <end position="721"/>
    </location>
</feature>
<feature type="transmembrane region" description="Helical" evidence="6">
    <location>
        <begin position="308"/>
        <end position="328"/>
    </location>
</feature>
<dbReference type="PANTHER" id="PTHR30287">
    <property type="entry name" value="MEMBRANE COMPONENT OF PREDICTED ABC SUPERFAMILY METABOLITE UPTAKE TRANSPORTER"/>
    <property type="match status" value="1"/>
</dbReference>
<evidence type="ECO:0000256" key="3">
    <source>
        <dbReference type="ARBA" id="ARBA00022692"/>
    </source>
</evidence>
<dbReference type="Proteomes" id="UP000185612">
    <property type="component" value="Unassembled WGS sequence"/>
</dbReference>
<reference evidence="9" key="1">
    <citation type="submission" date="2016-12" db="EMBL/GenBank/DDBJ databases">
        <authorList>
            <person name="Meng X."/>
        </authorList>
    </citation>
    <scope>NUCLEOTIDE SEQUENCE [LARGE SCALE GENOMIC DNA]</scope>
    <source>
        <strain evidence="9">DSM 20732</strain>
    </source>
</reference>
<dbReference type="InterPro" id="IPR038766">
    <property type="entry name" value="Membrane_comp_ABC_pdt"/>
</dbReference>
<evidence type="ECO:0000256" key="5">
    <source>
        <dbReference type="ARBA" id="ARBA00023136"/>
    </source>
</evidence>
<keyword evidence="4 6" id="KW-1133">Transmembrane helix</keyword>
<dbReference type="PANTHER" id="PTHR30287:SF2">
    <property type="entry name" value="BLL1001 PROTEIN"/>
    <property type="match status" value="1"/>
</dbReference>
<comment type="subcellular location">
    <subcellularLocation>
        <location evidence="1">Cell membrane</location>
        <topology evidence="1">Multi-pass membrane protein</topology>
    </subcellularLocation>
</comment>
<dbReference type="EMBL" id="MQVS01000005">
    <property type="protein sequence ID" value="OKL51705.1"/>
    <property type="molecule type" value="Genomic_DNA"/>
</dbReference>
<evidence type="ECO:0000256" key="4">
    <source>
        <dbReference type="ARBA" id="ARBA00022989"/>
    </source>
</evidence>
<feature type="transmembrane region" description="Helical" evidence="6">
    <location>
        <begin position="741"/>
        <end position="763"/>
    </location>
</feature>
<evidence type="ECO:0000256" key="6">
    <source>
        <dbReference type="SAM" id="Phobius"/>
    </source>
</evidence>
<dbReference type="RefSeq" id="WP_073824271.1">
    <property type="nucleotide sequence ID" value="NZ_MQVS01000005.1"/>
</dbReference>
<evidence type="ECO:0000259" key="7">
    <source>
        <dbReference type="Pfam" id="PF02687"/>
    </source>
</evidence>
<evidence type="ECO:0000256" key="2">
    <source>
        <dbReference type="ARBA" id="ARBA00022475"/>
    </source>
</evidence>
<feature type="transmembrane region" description="Helical" evidence="6">
    <location>
        <begin position="422"/>
        <end position="441"/>
    </location>
</feature>
<dbReference type="OrthoDB" id="9766372at2"/>
<feature type="transmembrane region" description="Helical" evidence="6">
    <location>
        <begin position="20"/>
        <end position="39"/>
    </location>
</feature>
<feature type="transmembrane region" description="Helical" evidence="6">
    <location>
        <begin position="646"/>
        <end position="672"/>
    </location>
</feature>
<dbReference type="GO" id="GO:0005886">
    <property type="term" value="C:plasma membrane"/>
    <property type="evidence" value="ECO:0007669"/>
    <property type="project" value="UniProtKB-SubCell"/>
</dbReference>
<keyword evidence="2" id="KW-1003">Cell membrane</keyword>
<gene>
    <name evidence="8" type="ORF">BSZ40_06010</name>
</gene>
<keyword evidence="9" id="KW-1185">Reference proteome</keyword>
<proteinExistence type="predicted"/>
<feature type="domain" description="ABC3 transporter permease C-terminal" evidence="7">
    <location>
        <begin position="259"/>
        <end position="377"/>
    </location>
</feature>
<dbReference type="InParanoid" id="A0A1Q5PWA1"/>
<keyword evidence="5 6" id="KW-0472">Membrane</keyword>
<name>A0A1Q5PWA1_9ACTO</name>
<evidence type="ECO:0000256" key="1">
    <source>
        <dbReference type="ARBA" id="ARBA00004651"/>
    </source>
</evidence>
<evidence type="ECO:0000313" key="9">
    <source>
        <dbReference type="Proteomes" id="UP000185612"/>
    </source>
</evidence>
<accession>A0A1Q5PWA1</accession>
<comment type="caution">
    <text evidence="8">The sequence shown here is derived from an EMBL/GenBank/DDBJ whole genome shotgun (WGS) entry which is preliminary data.</text>
</comment>
<dbReference type="InterPro" id="IPR003838">
    <property type="entry name" value="ABC3_permease_C"/>
</dbReference>
<feature type="domain" description="ABC3 transporter permease C-terminal" evidence="7">
    <location>
        <begin position="653"/>
        <end position="768"/>
    </location>
</feature>
<dbReference type="AlphaFoldDB" id="A0A1Q5PWA1"/>
<dbReference type="Pfam" id="PF02687">
    <property type="entry name" value="FtsX"/>
    <property type="match status" value="2"/>
</dbReference>
<evidence type="ECO:0000313" key="8">
    <source>
        <dbReference type="EMBL" id="OKL51705.1"/>
    </source>
</evidence>